<dbReference type="EMBL" id="CP033455">
    <property type="protein sequence ID" value="QGR03386.1"/>
    <property type="molecule type" value="Genomic_DNA"/>
</dbReference>
<dbReference type="InterPro" id="IPR036770">
    <property type="entry name" value="Ankyrin_rpt-contain_sf"/>
</dbReference>
<feature type="region of interest" description="Disordered" evidence="2">
    <location>
        <begin position="645"/>
        <end position="669"/>
    </location>
</feature>
<feature type="compositionally biased region" description="Basic and acidic residues" evidence="2">
    <location>
        <begin position="645"/>
        <end position="654"/>
    </location>
</feature>
<name>A0AAE6UJH7_EHRRU</name>
<feature type="region of interest" description="Disordered" evidence="2">
    <location>
        <begin position="2133"/>
        <end position="2315"/>
    </location>
</feature>
<dbReference type="SUPFAM" id="SSF48403">
    <property type="entry name" value="Ankyrin repeat"/>
    <property type="match status" value="4"/>
</dbReference>
<dbReference type="PROSITE" id="PS50088">
    <property type="entry name" value="ANK_REPEAT"/>
    <property type="match status" value="1"/>
</dbReference>
<dbReference type="Gene3D" id="1.25.40.20">
    <property type="entry name" value="Ankyrin repeat-containing domain"/>
    <property type="match status" value="5"/>
</dbReference>
<dbReference type="Proteomes" id="UP000422822">
    <property type="component" value="Chromosome"/>
</dbReference>
<dbReference type="SMART" id="SM00248">
    <property type="entry name" value="ANK"/>
    <property type="match status" value="11"/>
</dbReference>
<evidence type="ECO:0000256" key="2">
    <source>
        <dbReference type="SAM" id="MobiDB-lite"/>
    </source>
</evidence>
<feature type="region of interest" description="Disordered" evidence="2">
    <location>
        <begin position="2517"/>
        <end position="2540"/>
    </location>
</feature>
<dbReference type="InterPro" id="IPR002110">
    <property type="entry name" value="Ankyrin_rpt"/>
</dbReference>
<sequence length="2912" mass="320625">MGIEDLHQAIKAEDISEVKKIFKSSNKAEKARLVCSETENGQGILQYVISEYLATRKIEYADIFQEIFKHCDNNLLNKRDSNGEYPLLRAARAGSLFLHLFDSSKKKIDWNVCDREGNGVLLNGISSGDTGCINIIMHRKDAHSQLSRVNNNGDNVLHTVINQCIASGSHIGRYDTILGKLSRLVVEHKKSALGQQFALGRLLNLPNKSGNTPAHLLVKSPQVFLDPDYPHTESLIENIDVGKLDSQGNSVLDLAVQNNTAGEIIRMILTNEDQYQMKELKKTLLKHVTEQNYGTILTGYRREKLTEILRDVDLKDPELSRVLVDRFKHVKTRDEVDNFNNVVIDNNIFTEQDACCCAIESENPVACRYYEHYEPYMNNSKCQKAVSKVQGDELIRLIVSRNPYNIVGFSEKHLSPKLILAVLDGDDVNAAVAMVKRLSQSSRLLESFIKNTSDAQLVSCMLKIGVEGSLRRQVCSMEINDADFEVIAQDMNKVCQASEDRIFSLAQKGDIENLVKWIKCDIDLIYKEKDGKSLLEIASDNGHRDLVRALISLHNENIVSAIGYLGHDAIAHVKIANSFNHISKIPSQEAFEVIQNNKDLIDPDIIRTIFNNAIIAGGSDELIQFCYENYYENIKDIRYMKPQVSEEHDGKETGKPMPSSGIASGEKEGKSSTDILSLRDKINQYGALSGYVDAILSRDADRFKQEVIDKLNDNPKDYITKSQGSEGHTIFSLVASFGSTEQWIKLSDAYKSVALTKKTRSIFPKDPLNGNKTSSLGSPLQCAIIADNIPVAEFFLQKINSDELSAGYGKYNENVIHTAVRHGKLDILRKIISDDKFPKASLVKAFLHPNKDGITPFTMAFQEGYGRLCREFIKVIKESQDSSVYRQVLLDENLLKLVIDYGDTNLFNDIIDIQRHVNTSKTRSTIHLVNHNIGRDNLLSYTCKNAEIKLLEVLIKCCEIEDIFHALEGVIRESSNINPEALDTLFAHLVKCSSEERVASAIIPLVVKYDKPEVLERVANAININDPRFNVCNLIVQNKPGVLSYILNARSGGLDVTTSSGGMNDLAFAMCSPNMSRVCCDYLQSHPDVELRNGALFYAAILSNNIELVDLLIKKDPSLAMKECDTSSKQNKEVLSKLKSEYKCKFTDGELPYAFAERTPSVSLQMKSYLKDAFLKRCEQNAVTASDFLVNNNLIKTLASCSNPAKYPDLCKKIVQCVDVGDFLSRSYTSGDNVFHLADGKNVDFLSKLAAKCRVFVKDSGNPKHKSMFKSMVNKTRPSDGLSFFHFLAANSFFEDYKSLCLSQGDVKQLTSDGANMSHICARSGMKDESGRFEFENLIDNERDLRGAVDRRGNGLLAYAASGSNEDLALEAVTKIISSPGLDPNLNKMFKYTQRKYIQKCLNAAFDSGNIKVYKSICEKFGIKGLVPSLHDMHRGLLTKISSTTDPVKAAKLLSDEYDRYVESGKSPAELSGQQQDNETLQDRIFVNPSKKVILDSSYKLADLLDTDAGYEKCLSEINRASSGALQIRISGGQSVAEKAISSGNAAFVKALAASNVTLNPNITDDNGNTLLHRLILACNEHPQLLQDIVMIGNELAYRHGFSVNQKNIDGETPISLLESLKEKLEKEGSENLYLIQELLTILPVRSGQESSEVQKLNSASEIYNITGSSRKLSLEMTHSDFLSKQFNQVLYGACAAILSDDSIKHPSAGNRNAEKLKKLLVDSDIRKTLTNTDSQGNNILQAIFENVATGKLNSDEVGLLQLVNIILSSIKDGKDRDLLDDLLLNHRNSRGENAIESLAKIPPAYPVFKRLEELLGKEKISNRSDFNTVLVNSAASGNVQLYDYICTKYAVDTLRNVDIHGESSLHKAVVNGSVEMVKRVLATGSDINRKNREGNTPLHSLLLHISNAPDHMVKPEHIQLVRFLISRGASLSEKNISGVSPSNIAPSIVSRSESESKLPEDTCNVLQHMRDGRNDYLDLNKECDVLKNHVKWYGIAPEFSVLGGIISAKVDDGKIRSSDLLKSEFCKKYSLATVKFNLSDVDKGYIQNVGDKRNYIVEEGSIKLKLSWKPTGKNAKKQTVTVIINSDGRVSLQASDIEKCGEHGEKLDFDNCKVYVGGLCLKDALANGRWRDKKAVSSSKEHTSQDKSPEQAKGPDLDDPDLGSEVAESYSEDKKLDPRSGLDPSVDSGPRFDPSVGLGSKLDSSLDSRSRLDPSVGLGSKLDPSLDSGSRLDPSLDFGSKLDPSVGLGSKLDSSLDPRSKDSKLGLSGDYSGIPQDPSSRRRRYNSYSSDVSSELTDFMQFSPSGDTRYPGLDDPEFFELQKFGAVGGYGRPKPELFVQDEFVDEGQPRRRDDGDLRKAQRGVMHQQHSDKTQGSSDGVKPIWDIDLSGFAKSLRTLDDVFGESSFEDIHGTPGDGESLPVVKTSSTKQMTGDQLSVGVTAVSDGVQTPSDSKPSQVVMQATGGVEDKAIGHDGMSIDVASVAKTGPLVEDSLGTTSDMRTGQGLSTSALADTVEASSTTEDIHSDGQNVADKSGTSDDIPSQVVIQATGGVEDKAIGRDGMSIDVASVAKTGPLVEDSLGTTSDMRTDQGLSISALADTVEASSTTEDIHSDDQHVTGKSGISEVKNMKKMLSRAYSETDIKNIGIERASSSLQPDLKPSEKQLIDGLSLSDVKEVKKKKLSRAHSESDVSNITMDPNMLQEIRKNLKRTESSHILTEPAQQDIYEEPREKAEKDVVLFVGLQPKHVEGMKSHDTADKSENIRKIDYMKKRSSSCSDISSVGMDNDIQKARRNTFSGSIELIPADYRKALLHVSRAGYAEQVCESFEDLVKQNASERVSEGVASLDDGILQDEQVSTPSSNVYPDPVRQKVEKLAEGLQGVEPADQSITSPSVPSSPGIKQKTGSSKSM</sequence>
<dbReference type="PROSITE" id="PS50297">
    <property type="entry name" value="ANK_REP_REGION"/>
    <property type="match status" value="1"/>
</dbReference>
<feature type="region of interest" description="Disordered" evidence="2">
    <location>
        <begin position="2409"/>
        <end position="2433"/>
    </location>
</feature>
<keyword evidence="1" id="KW-0040">ANK repeat</keyword>
<organism evidence="3 4">
    <name type="scientific">Ehrlichia ruminantium</name>
    <name type="common">heartwater rickettsia</name>
    <name type="synonym">Cowdria ruminantium</name>
    <dbReference type="NCBI Taxonomy" id="779"/>
    <lineage>
        <taxon>Bacteria</taxon>
        <taxon>Pseudomonadati</taxon>
        <taxon>Pseudomonadota</taxon>
        <taxon>Alphaproteobacteria</taxon>
        <taxon>Rickettsiales</taxon>
        <taxon>Anaplasmataceae</taxon>
        <taxon>Ehrlichia</taxon>
    </lineage>
</organism>
<feature type="compositionally biased region" description="Polar residues" evidence="2">
    <location>
        <begin position="2856"/>
        <end position="2865"/>
    </location>
</feature>
<evidence type="ECO:0000313" key="4">
    <source>
        <dbReference type="Proteomes" id="UP000422822"/>
    </source>
</evidence>
<proteinExistence type="predicted"/>
<reference evidence="3 4" key="1">
    <citation type="submission" date="2018-10" db="EMBL/GenBank/DDBJ databases">
        <title>Propagation and draft genome sequences of three atypical Erhlichia ruminantium isolates.</title>
        <authorList>
            <person name="Liebenberg J."/>
            <person name="Steyn H."/>
            <person name="Josemans A."/>
            <person name="Zweygarth E."/>
        </authorList>
    </citation>
    <scope>NUCLEOTIDE SEQUENCE [LARGE SCALE GENOMIC DNA]</scope>
    <source>
        <strain evidence="3 4">Omatjenne</strain>
    </source>
</reference>
<gene>
    <name evidence="3" type="ORF">EDL80_02165</name>
</gene>
<keyword evidence="4" id="KW-1185">Reference proteome</keyword>
<evidence type="ECO:0000313" key="3">
    <source>
        <dbReference type="EMBL" id="QGR03386.1"/>
    </source>
</evidence>
<feature type="compositionally biased region" description="Basic and acidic residues" evidence="2">
    <location>
        <begin position="2255"/>
        <end position="2265"/>
    </location>
</feature>
<feature type="repeat" description="ANK" evidence="1">
    <location>
        <begin position="1861"/>
        <end position="1893"/>
    </location>
</feature>
<feature type="compositionally biased region" description="Basic and acidic residues" evidence="2">
    <location>
        <begin position="2133"/>
        <end position="2157"/>
    </location>
</feature>
<dbReference type="Pfam" id="PF13637">
    <property type="entry name" value="Ank_4"/>
    <property type="match status" value="1"/>
</dbReference>
<protein>
    <recommendedName>
        <fullName evidence="5">Ankyrin repeat family protein</fullName>
    </recommendedName>
</protein>
<accession>A0AAE6UJH7</accession>
<feature type="compositionally biased region" description="Polar residues" evidence="2">
    <location>
        <begin position="2889"/>
        <end position="2898"/>
    </location>
</feature>
<feature type="region of interest" description="Disordered" evidence="2">
    <location>
        <begin position="2856"/>
        <end position="2912"/>
    </location>
</feature>
<feature type="region of interest" description="Disordered" evidence="2">
    <location>
        <begin position="2339"/>
        <end position="2382"/>
    </location>
</feature>
<dbReference type="PANTHER" id="PTHR24121">
    <property type="entry name" value="NO MECHANORECEPTOR POTENTIAL C, ISOFORM D-RELATED"/>
    <property type="match status" value="1"/>
</dbReference>
<evidence type="ECO:0008006" key="5">
    <source>
        <dbReference type="Google" id="ProtNLM"/>
    </source>
</evidence>
<evidence type="ECO:0000256" key="1">
    <source>
        <dbReference type="PROSITE-ProRule" id="PRU00023"/>
    </source>
</evidence>
<feature type="compositionally biased region" description="Basic and acidic residues" evidence="2">
    <location>
        <begin position="2348"/>
        <end position="2360"/>
    </location>
</feature>
<dbReference type="RefSeq" id="WP_158406565.1">
    <property type="nucleotide sequence ID" value="NZ_CP033455.1"/>
</dbReference>
<feature type="compositionally biased region" description="Basic and acidic residues" evidence="2">
    <location>
        <begin position="2172"/>
        <end position="2181"/>
    </location>
</feature>
<dbReference type="PANTHER" id="PTHR24121:SF21">
    <property type="entry name" value="ANKYRIN REPEAT FAMILY PROTEIN"/>
    <property type="match status" value="1"/>
</dbReference>